<keyword evidence="3" id="KW-1185">Reference proteome</keyword>
<dbReference type="InterPro" id="IPR025877">
    <property type="entry name" value="MobA-like_NTP_Trfase"/>
</dbReference>
<evidence type="ECO:0000313" key="2">
    <source>
        <dbReference type="EMBL" id="GGA15698.1"/>
    </source>
</evidence>
<dbReference type="SUPFAM" id="SSF53448">
    <property type="entry name" value="Nucleotide-diphospho-sugar transferases"/>
    <property type="match status" value="1"/>
</dbReference>
<dbReference type="PANTHER" id="PTHR43777">
    <property type="entry name" value="MOLYBDENUM COFACTOR CYTIDYLYLTRANSFERASE"/>
    <property type="match status" value="1"/>
</dbReference>
<gene>
    <name evidence="2" type="ORF">GCM10008018_70500</name>
</gene>
<dbReference type="CDD" id="cd04182">
    <property type="entry name" value="GT_2_like_f"/>
    <property type="match status" value="1"/>
</dbReference>
<dbReference type="InterPro" id="IPR029044">
    <property type="entry name" value="Nucleotide-diphossugar_trans"/>
</dbReference>
<feature type="domain" description="MobA-like NTP transferase" evidence="1">
    <location>
        <begin position="9"/>
        <end position="175"/>
    </location>
</feature>
<dbReference type="Proteomes" id="UP000615455">
    <property type="component" value="Unassembled WGS sequence"/>
</dbReference>
<name>A0ABQ1FJL6_9BACL</name>
<organism evidence="2 3">
    <name type="scientific">Paenibacillus marchantiophytorum</name>
    <dbReference type="NCBI Taxonomy" id="1619310"/>
    <lineage>
        <taxon>Bacteria</taxon>
        <taxon>Bacillati</taxon>
        <taxon>Bacillota</taxon>
        <taxon>Bacilli</taxon>
        <taxon>Bacillales</taxon>
        <taxon>Paenibacillaceae</taxon>
        <taxon>Paenibacillus</taxon>
    </lineage>
</organism>
<dbReference type="Pfam" id="PF12804">
    <property type="entry name" value="NTP_transf_3"/>
    <property type="match status" value="1"/>
</dbReference>
<accession>A0ABQ1FJL6</accession>
<dbReference type="EMBL" id="BMHE01000082">
    <property type="protein sequence ID" value="GGA15698.1"/>
    <property type="molecule type" value="Genomic_DNA"/>
</dbReference>
<proteinExistence type="predicted"/>
<evidence type="ECO:0000313" key="3">
    <source>
        <dbReference type="Proteomes" id="UP000615455"/>
    </source>
</evidence>
<sequence length="215" mass="23248">MSEAKKIIGIYLAAGSSKRMGTSKQSLELAAGTRLGSIALLHALQSEVHSVVVVVREDDPLDWLSAEVLAYAETGRCLVEVCAEAGRGMAHSLRVGIVAAERQNADGILVVLADQPFIDAQMLNRLMAAFSGEAGRDFVASGDQGMPKPPVILGREMWPSALALEGDAGARSLFHLPQYRGQVLDEDEALKFLDIDTEERYLAAKKILWNKLMLS</sequence>
<evidence type="ECO:0000259" key="1">
    <source>
        <dbReference type="Pfam" id="PF12804"/>
    </source>
</evidence>
<protein>
    <submittedName>
        <fullName evidence="2">Xanthine dehydrogenase accessory protein PucB</fullName>
    </submittedName>
</protein>
<dbReference type="RefSeq" id="WP_189020676.1">
    <property type="nucleotide sequence ID" value="NZ_BMHE01000082.1"/>
</dbReference>
<comment type="caution">
    <text evidence="2">The sequence shown here is derived from an EMBL/GenBank/DDBJ whole genome shotgun (WGS) entry which is preliminary data.</text>
</comment>
<dbReference type="Gene3D" id="3.90.550.10">
    <property type="entry name" value="Spore Coat Polysaccharide Biosynthesis Protein SpsA, Chain A"/>
    <property type="match status" value="1"/>
</dbReference>
<reference evidence="3" key="1">
    <citation type="journal article" date="2019" name="Int. J. Syst. Evol. Microbiol.">
        <title>The Global Catalogue of Microorganisms (GCM) 10K type strain sequencing project: providing services to taxonomists for standard genome sequencing and annotation.</title>
        <authorList>
            <consortium name="The Broad Institute Genomics Platform"/>
            <consortium name="The Broad Institute Genome Sequencing Center for Infectious Disease"/>
            <person name="Wu L."/>
            <person name="Ma J."/>
        </authorList>
    </citation>
    <scope>NUCLEOTIDE SEQUENCE [LARGE SCALE GENOMIC DNA]</scope>
    <source>
        <strain evidence="3">CGMCC 1.15043</strain>
    </source>
</reference>
<dbReference type="PANTHER" id="PTHR43777:SF1">
    <property type="entry name" value="MOLYBDENUM COFACTOR CYTIDYLYLTRANSFERASE"/>
    <property type="match status" value="1"/>
</dbReference>